<accession>A0A815Q5R4</accession>
<organism evidence="1 3">
    <name type="scientific">Rotaria sordida</name>
    <dbReference type="NCBI Taxonomy" id="392033"/>
    <lineage>
        <taxon>Eukaryota</taxon>
        <taxon>Metazoa</taxon>
        <taxon>Spiralia</taxon>
        <taxon>Gnathifera</taxon>
        <taxon>Rotifera</taxon>
        <taxon>Eurotatoria</taxon>
        <taxon>Bdelloidea</taxon>
        <taxon>Philodinida</taxon>
        <taxon>Philodinidae</taxon>
        <taxon>Rotaria</taxon>
    </lineage>
</organism>
<evidence type="ECO:0000313" key="1">
    <source>
        <dbReference type="EMBL" id="CAF1457441.1"/>
    </source>
</evidence>
<dbReference type="Proteomes" id="UP000663882">
    <property type="component" value="Unassembled WGS sequence"/>
</dbReference>
<proteinExistence type="predicted"/>
<name>A0A815Q5R4_9BILA</name>
<dbReference type="AlphaFoldDB" id="A0A815Q5R4"/>
<evidence type="ECO:0000313" key="2">
    <source>
        <dbReference type="EMBL" id="CAF3976601.1"/>
    </source>
</evidence>
<dbReference type="PANTHER" id="PTHR21301">
    <property type="entry name" value="REVERSE TRANSCRIPTASE"/>
    <property type="match status" value="1"/>
</dbReference>
<evidence type="ECO:0000313" key="3">
    <source>
        <dbReference type="Proteomes" id="UP000663882"/>
    </source>
</evidence>
<dbReference type="Proteomes" id="UP000663874">
    <property type="component" value="Unassembled WGS sequence"/>
</dbReference>
<sequence length="217" mass="24976">MQKTNAYKELESGINPCMTHLQQVLTFIDLLLKNKAINLQSWKQYMYPNVETVELAYLYFIPKPHKIGIPLRPIVSSMRAPATGISHFLDQVLRPIFDRAARQTTFINGIHFVRRMELYRDLGRLSSTTTLDDVFMTTNLPLHEINLLLDRANSKDENIRITRTMGTNVEFLDVTVTHNQGQLKTTVFHKPAAEPNIVPFLSDRPRHIHRNTIKGAL</sequence>
<gene>
    <name evidence="2" type="ORF">FNK824_LOCUS24629</name>
    <name evidence="1" type="ORF">RFH988_LOCUS37017</name>
</gene>
<dbReference type="OrthoDB" id="9909086at2759"/>
<dbReference type="PANTHER" id="PTHR21301:SF10">
    <property type="entry name" value="REVERSE TRANSCRIPTASE DOMAIN-CONTAINING PROTEIN"/>
    <property type="match status" value="1"/>
</dbReference>
<protein>
    <recommendedName>
        <fullName evidence="4">Reverse transcriptase domain-containing protein</fullName>
    </recommendedName>
</protein>
<comment type="caution">
    <text evidence="1">The sequence shown here is derived from an EMBL/GenBank/DDBJ whole genome shotgun (WGS) entry which is preliminary data.</text>
</comment>
<reference evidence="1" key="1">
    <citation type="submission" date="2021-02" db="EMBL/GenBank/DDBJ databases">
        <authorList>
            <person name="Nowell W R."/>
        </authorList>
    </citation>
    <scope>NUCLEOTIDE SEQUENCE</scope>
</reference>
<dbReference type="EMBL" id="CAJNOO010006882">
    <property type="protein sequence ID" value="CAF1457441.1"/>
    <property type="molecule type" value="Genomic_DNA"/>
</dbReference>
<evidence type="ECO:0008006" key="4">
    <source>
        <dbReference type="Google" id="ProtNLM"/>
    </source>
</evidence>
<dbReference type="EMBL" id="CAJOBE010005537">
    <property type="protein sequence ID" value="CAF3976601.1"/>
    <property type="molecule type" value="Genomic_DNA"/>
</dbReference>